<proteinExistence type="inferred from homology"/>
<comment type="caution">
    <text evidence="9">The sequence shown here is derived from an EMBL/GenBank/DDBJ whole genome shotgun (WGS) entry which is preliminary data.</text>
</comment>
<dbReference type="RefSeq" id="WP_011342983.1">
    <property type="nucleotide sequence ID" value="NZ_BDJK01000032.1"/>
</dbReference>
<comment type="function">
    <text evidence="6 8">Binds together with bS18 to 16S ribosomal RNA.</text>
</comment>
<evidence type="ECO:0000256" key="5">
    <source>
        <dbReference type="ARBA" id="ARBA00023274"/>
    </source>
</evidence>
<dbReference type="Proteomes" id="UP000187485">
    <property type="component" value="Unassembled WGS sequence"/>
</dbReference>
<dbReference type="GO" id="GO:1990904">
    <property type="term" value="C:ribonucleoprotein complex"/>
    <property type="evidence" value="ECO:0007669"/>
    <property type="project" value="UniProtKB-KW"/>
</dbReference>
<dbReference type="GO" id="GO:0070181">
    <property type="term" value="F:small ribosomal subunit rRNA binding"/>
    <property type="evidence" value="ECO:0007669"/>
    <property type="project" value="TreeGrafter"/>
</dbReference>
<accession>A0A1L8CWA5</accession>
<evidence type="ECO:0000256" key="8">
    <source>
        <dbReference type="HAMAP-Rule" id="MF_00360"/>
    </source>
</evidence>
<reference evidence="10" key="1">
    <citation type="submission" date="2016-12" db="EMBL/GenBank/DDBJ databases">
        <title>Draft Genome Sequences od Carboxydothermus pertinax and islandicus, Hydrogenogenic Carboxydotrophic Bacteria.</title>
        <authorList>
            <person name="Fukuyama Y."/>
            <person name="Ohmae K."/>
            <person name="Yoneda Y."/>
            <person name="Yoshida T."/>
            <person name="Sako Y."/>
        </authorList>
    </citation>
    <scope>NUCLEOTIDE SEQUENCE [LARGE SCALE GENOMIC DNA]</scope>
    <source>
        <strain evidence="10">Ug1</strain>
    </source>
</reference>
<name>A0A1L8CWA5_9THEO</name>
<evidence type="ECO:0000256" key="7">
    <source>
        <dbReference type="ARBA" id="ARBA00035294"/>
    </source>
</evidence>
<gene>
    <name evidence="8" type="primary">rpsF</name>
    <name evidence="9" type="ORF">cpu_16640</name>
</gene>
<evidence type="ECO:0000313" key="9">
    <source>
        <dbReference type="EMBL" id="GAV23154.1"/>
    </source>
</evidence>
<dbReference type="InterPro" id="IPR035980">
    <property type="entry name" value="Ribosomal_bS6_sf"/>
</dbReference>
<dbReference type="InterPro" id="IPR020814">
    <property type="entry name" value="Ribosomal_S6_plastid/chlpt"/>
</dbReference>
<dbReference type="GO" id="GO:0003735">
    <property type="term" value="F:structural constituent of ribosome"/>
    <property type="evidence" value="ECO:0007669"/>
    <property type="project" value="InterPro"/>
</dbReference>
<dbReference type="GO" id="GO:0005737">
    <property type="term" value="C:cytoplasm"/>
    <property type="evidence" value="ECO:0007669"/>
    <property type="project" value="UniProtKB-ARBA"/>
</dbReference>
<dbReference type="CDD" id="cd00473">
    <property type="entry name" value="bS6"/>
    <property type="match status" value="1"/>
</dbReference>
<keyword evidence="5 8" id="KW-0687">Ribonucleoprotein</keyword>
<evidence type="ECO:0000313" key="10">
    <source>
        <dbReference type="Proteomes" id="UP000187485"/>
    </source>
</evidence>
<dbReference type="InterPro" id="IPR014717">
    <property type="entry name" value="Transl_elong_EF1B/ribsomal_bS6"/>
</dbReference>
<dbReference type="InterPro" id="IPR000529">
    <property type="entry name" value="Ribosomal_bS6"/>
</dbReference>
<evidence type="ECO:0000256" key="6">
    <source>
        <dbReference type="ARBA" id="ARBA00035104"/>
    </source>
</evidence>
<evidence type="ECO:0000256" key="4">
    <source>
        <dbReference type="ARBA" id="ARBA00022980"/>
    </source>
</evidence>
<dbReference type="PANTHER" id="PTHR21011">
    <property type="entry name" value="MITOCHONDRIAL 28S RIBOSOMAL PROTEIN S6"/>
    <property type="match status" value="1"/>
</dbReference>
<keyword evidence="3 8" id="KW-0694">RNA-binding</keyword>
<evidence type="ECO:0000256" key="3">
    <source>
        <dbReference type="ARBA" id="ARBA00022884"/>
    </source>
</evidence>
<sequence>MLRQYEVMYILHPELDAEKTESIIERFKGMIEQEGGEVTKIDRWGKRRFAYEIKKLREGYYVVMNFKAKAETAQELDRLLRISDDVVRHIVIREDK</sequence>
<comment type="similarity">
    <text evidence="1 8">Belongs to the bacterial ribosomal protein bS6 family.</text>
</comment>
<dbReference type="GO" id="GO:0006412">
    <property type="term" value="P:translation"/>
    <property type="evidence" value="ECO:0007669"/>
    <property type="project" value="UniProtKB-UniRule"/>
</dbReference>
<keyword evidence="2 8" id="KW-0699">rRNA-binding</keyword>
<dbReference type="GO" id="GO:0005840">
    <property type="term" value="C:ribosome"/>
    <property type="evidence" value="ECO:0007669"/>
    <property type="project" value="UniProtKB-KW"/>
</dbReference>
<evidence type="ECO:0000256" key="1">
    <source>
        <dbReference type="ARBA" id="ARBA00009512"/>
    </source>
</evidence>
<keyword evidence="10" id="KW-1185">Reference proteome</keyword>
<dbReference type="HAMAP" id="MF_00360">
    <property type="entry name" value="Ribosomal_bS6"/>
    <property type="match status" value="1"/>
</dbReference>
<dbReference type="SUPFAM" id="SSF54995">
    <property type="entry name" value="Ribosomal protein S6"/>
    <property type="match status" value="1"/>
</dbReference>
<dbReference type="Pfam" id="PF01250">
    <property type="entry name" value="Ribosomal_S6"/>
    <property type="match status" value="1"/>
</dbReference>
<dbReference type="SMR" id="A0A1L8CWA5"/>
<keyword evidence="4 8" id="KW-0689">Ribosomal protein</keyword>
<dbReference type="EMBL" id="BDJK01000032">
    <property type="protein sequence ID" value="GAV23154.1"/>
    <property type="molecule type" value="Genomic_DNA"/>
</dbReference>
<dbReference type="PANTHER" id="PTHR21011:SF1">
    <property type="entry name" value="SMALL RIBOSOMAL SUBUNIT PROTEIN BS6M"/>
    <property type="match status" value="1"/>
</dbReference>
<dbReference type="AlphaFoldDB" id="A0A1L8CWA5"/>
<evidence type="ECO:0000256" key="2">
    <source>
        <dbReference type="ARBA" id="ARBA00022730"/>
    </source>
</evidence>
<protein>
    <recommendedName>
        <fullName evidence="7 8">Small ribosomal subunit protein bS6</fullName>
    </recommendedName>
</protein>
<organism evidence="9 10">
    <name type="scientific">Carboxydothermus pertinax</name>
    <dbReference type="NCBI Taxonomy" id="870242"/>
    <lineage>
        <taxon>Bacteria</taxon>
        <taxon>Bacillati</taxon>
        <taxon>Bacillota</taxon>
        <taxon>Clostridia</taxon>
        <taxon>Thermoanaerobacterales</taxon>
        <taxon>Thermoanaerobacteraceae</taxon>
        <taxon>Carboxydothermus</taxon>
    </lineage>
</organism>
<dbReference type="Gene3D" id="3.30.70.60">
    <property type="match status" value="1"/>
</dbReference>
<dbReference type="FunFam" id="3.30.70.60:FF:000002">
    <property type="entry name" value="30S ribosomal protein S6"/>
    <property type="match status" value="1"/>
</dbReference>
<dbReference type="STRING" id="870242.cpu_16640"/>
<dbReference type="NCBIfam" id="TIGR00166">
    <property type="entry name" value="S6"/>
    <property type="match status" value="1"/>
</dbReference>